<evidence type="ECO:0000256" key="9">
    <source>
        <dbReference type="ARBA" id="ARBA00023136"/>
    </source>
</evidence>
<dbReference type="InterPro" id="IPR029481">
    <property type="entry name" value="ABC_trans_N"/>
</dbReference>
<dbReference type="Pfam" id="PF01061">
    <property type="entry name" value="ABC2_membrane"/>
    <property type="match status" value="2"/>
</dbReference>
<feature type="transmembrane region" description="Helical" evidence="11">
    <location>
        <begin position="602"/>
        <end position="623"/>
    </location>
</feature>
<dbReference type="PROSITE" id="PS50893">
    <property type="entry name" value="ABC_TRANSPORTER_2"/>
    <property type="match status" value="2"/>
</dbReference>
<feature type="transmembrane region" description="Helical" evidence="11">
    <location>
        <begin position="744"/>
        <end position="764"/>
    </location>
</feature>
<keyword evidence="4" id="KW-1003">Cell membrane</keyword>
<comment type="subcellular location">
    <subcellularLocation>
        <location evidence="1">Cell membrane</location>
        <topology evidence="1">Multi-pass membrane protein</topology>
    </subcellularLocation>
</comment>
<comment type="similarity">
    <text evidence="2">Belongs to the ABC transporter superfamily. ABCG family. PDR (TC 3.A.1.205) subfamily.</text>
</comment>
<keyword evidence="9 11" id="KW-0472">Membrane</keyword>
<evidence type="ECO:0000256" key="1">
    <source>
        <dbReference type="ARBA" id="ARBA00004651"/>
    </source>
</evidence>
<keyword evidence="7" id="KW-0067">ATP-binding</keyword>
<dbReference type="Pfam" id="PF19055">
    <property type="entry name" value="ABC2_membrane_7"/>
    <property type="match status" value="1"/>
</dbReference>
<feature type="transmembrane region" description="Helical" evidence="11">
    <location>
        <begin position="632"/>
        <end position="655"/>
    </location>
</feature>
<gene>
    <name evidence="13" type="ORF">BJY01DRAFT_263971</name>
</gene>
<feature type="transmembrane region" description="Helical" evidence="11">
    <location>
        <begin position="1298"/>
        <end position="1320"/>
    </location>
</feature>
<feature type="transmembrane region" description="Helical" evidence="11">
    <location>
        <begin position="1332"/>
        <end position="1351"/>
    </location>
</feature>
<evidence type="ECO:0000313" key="13">
    <source>
        <dbReference type="EMBL" id="KAL2844337.1"/>
    </source>
</evidence>
<dbReference type="InterPro" id="IPR003593">
    <property type="entry name" value="AAA+_ATPase"/>
</dbReference>
<dbReference type="Pfam" id="PF14510">
    <property type="entry name" value="ABC_trans_N"/>
    <property type="match status" value="1"/>
</dbReference>
<evidence type="ECO:0000256" key="10">
    <source>
        <dbReference type="SAM" id="MobiDB-lite"/>
    </source>
</evidence>
<keyword evidence="14" id="KW-1185">Reference proteome</keyword>
<evidence type="ECO:0000259" key="12">
    <source>
        <dbReference type="PROSITE" id="PS50893"/>
    </source>
</evidence>
<dbReference type="PANTHER" id="PTHR19241">
    <property type="entry name" value="ATP-BINDING CASSETTE TRANSPORTER"/>
    <property type="match status" value="1"/>
</dbReference>
<keyword evidence="6" id="KW-0547">Nucleotide-binding</keyword>
<feature type="transmembrane region" description="Helical" evidence="11">
    <location>
        <begin position="566"/>
        <end position="590"/>
    </location>
</feature>
<reference evidence="13 14" key="1">
    <citation type="submission" date="2024-07" db="EMBL/GenBank/DDBJ databases">
        <title>Section-level genome sequencing and comparative genomics of Aspergillus sections Usti and Cavernicolus.</title>
        <authorList>
            <consortium name="Lawrence Berkeley National Laboratory"/>
            <person name="Nybo J.L."/>
            <person name="Vesth T.C."/>
            <person name="Theobald S."/>
            <person name="Frisvad J.C."/>
            <person name="Larsen T.O."/>
            <person name="Kjaerboelling I."/>
            <person name="Rothschild-Mancinelli K."/>
            <person name="Lyhne E.K."/>
            <person name="Kogle M.E."/>
            <person name="Barry K."/>
            <person name="Clum A."/>
            <person name="Na H."/>
            <person name="Ledsgaard L."/>
            <person name="Lin J."/>
            <person name="Lipzen A."/>
            <person name="Kuo A."/>
            <person name="Riley R."/>
            <person name="Mondo S."/>
            <person name="Labutti K."/>
            <person name="Haridas S."/>
            <person name="Pangalinan J."/>
            <person name="Salamov A.A."/>
            <person name="Simmons B.A."/>
            <person name="Magnuson J.K."/>
            <person name="Chen J."/>
            <person name="Drula E."/>
            <person name="Henrissat B."/>
            <person name="Wiebenga A."/>
            <person name="Lubbers R.J."/>
            <person name="Gomes A.C."/>
            <person name="Makela M.R."/>
            <person name="Stajich J."/>
            <person name="Grigoriev I.V."/>
            <person name="Mortensen U.H."/>
            <person name="De Vries R.P."/>
            <person name="Baker S.E."/>
            <person name="Andersen M.R."/>
        </authorList>
    </citation>
    <scope>NUCLEOTIDE SEQUENCE [LARGE SCALE GENOMIC DNA]</scope>
    <source>
        <strain evidence="13 14">CBS 123904</strain>
    </source>
</reference>
<dbReference type="InterPro" id="IPR034003">
    <property type="entry name" value="ABCG_PDR_2"/>
</dbReference>
<evidence type="ECO:0000256" key="6">
    <source>
        <dbReference type="ARBA" id="ARBA00022741"/>
    </source>
</evidence>
<dbReference type="Proteomes" id="UP001610446">
    <property type="component" value="Unassembled WGS sequence"/>
</dbReference>
<dbReference type="InterPro" id="IPR027417">
    <property type="entry name" value="P-loop_NTPase"/>
</dbReference>
<accession>A0ABR4JX12</accession>
<dbReference type="InterPro" id="IPR017871">
    <property type="entry name" value="ABC_transporter-like_CS"/>
</dbReference>
<evidence type="ECO:0000256" key="2">
    <source>
        <dbReference type="ARBA" id="ARBA00006012"/>
    </source>
</evidence>
<evidence type="ECO:0000256" key="8">
    <source>
        <dbReference type="ARBA" id="ARBA00022989"/>
    </source>
</evidence>
<dbReference type="SMART" id="SM00382">
    <property type="entry name" value="AAA"/>
    <property type="match status" value="2"/>
</dbReference>
<sequence>MRPPTVPGQELVHGVPRLPERYPSTDDEDEISDHIDGQIHELARRVTSISVAGGGHVLPKPTDDALDPDSPQFDTRQWVRSFYKHQTEALGGRPPNSAGLSFKNLTVFGQMAVAEHQKTVSDFLYAPFETLRRLLGAPRQQRVDILQDLEGVLESGQMLCVLGPPGSGCSTLLKTIAGETYGFQVAESSTLNYQGLDRADIAKTFKGEAIYTAEVDHHFPKLTVGDTLYFAARARCPQRLVGHAHEYAEHLRDVVMVMLGISHTKNTLVGDDFIRGVSGGERKRVSIAEAILSYSPWQCWDNSTRGLDSANAISFCRMLRLQSETFGGSVCVAIYQAPQEAYDLFDKVIVLYEGRQIFFGRTSEGKAYFEALGFECPPEQTTPDFLTSMTSPSERIIKANWKGTPPPRSPEEFSHAWRESQARQSLVTEIEAFDARFPIGGHQSEQFRVARQEQKSRSLRTSSPFTLSLWLQFLLNLWRSYRLLIADPWFWVTLLGANFFESLVVSSIFYNMQDDSSSMFRRNLFIFYILMINIWTAALEVLTLYSKRKIVEKHVRYALYHPSMEALASIAMDIPFKLVNALCINVTAYFMGNLRREPGAFFFFYLLAFTVTITMSMFFRFLASVTKTVSQALAPCAIVILGLMLYGGFIIPQAYLDAWIGWLRWINPLFYVQESLALSEFVGRRFACLAEDLVPSGPDYTSSSFYGSLTAHVCSIEGSRAGEAFVDGARHLQVMYGFLDAHRWRNFGIVLGLTVFLLVTHLAAAELISSERSKGEILVFPRRVLRQKNSRSRKGIDEEKVSSSGGNNARGQATIAVDTKPQSGGAGIEKQTSIFHWQDVCYSVQIQKETRTILDHVDGWVKPGTLTALMGVSGAGKTTLLDVLASRVTTGVISGQMLVDGQLRGSSFQRKTGYVTQQDLNLHTATVREALQFSALLRQPVGYTRHEKLAYVDEVIQLVDLADCADAVIGNTGEGLNVEQRKRLTIGVELAARPELLLFLDEPTSGLDSQTSWAICDLMEKLTRNNGQAILCTIHQPSAALFQRFDRLLLLAKGGRTAYFGDVGDGSVALLDYFARNGAPQFLPGTNPAEYMLDVVGAASKQGSSSSSSNKSIDWPAVWRASSEYQQVRRELDELSRHGQGRDAETDPAALAEFAAPFSVQLAQVTKRVFQQYWRTPSYIFSKSILSAGSALFIGLSQVNQDVSQRGLFNQMLATYIFLFIFSQVVEQILPMFVSQRTLYEARERPAKAYSWVIFLAANMIVELAWNSLMGLFSFLFWYFPLGLYRNAEWTDAVHSRGITACLHLWVFFVFTSTFANMLIAGIETEQVAGALLNFFFNIMFAFAGVLAGPSDLPGFWIFMYRVNPFTYVIESFLGTALAGAPVTCTPNELVHFDAPGNLSCEAYMAPYISEKGGYLVGNSDNGISNSNSGSCAFCGTVNSDAFLEGMEMRFENRWRDFGFMWAFCVFNVLAAVALYWVFRVPKRKI</sequence>
<feature type="region of interest" description="Disordered" evidence="10">
    <location>
        <begin position="790"/>
        <end position="814"/>
    </location>
</feature>
<dbReference type="InterPro" id="IPR010929">
    <property type="entry name" value="PDR_CDR_ABC"/>
</dbReference>
<feature type="transmembrane region" description="Helical" evidence="11">
    <location>
        <begin position="1459"/>
        <end position="1479"/>
    </location>
</feature>
<dbReference type="Gene3D" id="3.40.50.300">
    <property type="entry name" value="P-loop containing nucleotide triphosphate hydrolases"/>
    <property type="match status" value="2"/>
</dbReference>
<protein>
    <submittedName>
        <fullName evidence="13">ABC-2 type transporter-domain-containing protein</fullName>
    </submittedName>
</protein>
<organism evidence="13 14">
    <name type="scientific">Aspergillus pseudoustus</name>
    <dbReference type="NCBI Taxonomy" id="1810923"/>
    <lineage>
        <taxon>Eukaryota</taxon>
        <taxon>Fungi</taxon>
        <taxon>Dikarya</taxon>
        <taxon>Ascomycota</taxon>
        <taxon>Pezizomycotina</taxon>
        <taxon>Eurotiomycetes</taxon>
        <taxon>Eurotiomycetidae</taxon>
        <taxon>Eurotiales</taxon>
        <taxon>Aspergillaceae</taxon>
        <taxon>Aspergillus</taxon>
        <taxon>Aspergillus subgen. Nidulantes</taxon>
    </lineage>
</organism>
<feature type="domain" description="ABC transporter" evidence="12">
    <location>
        <begin position="835"/>
        <end position="1078"/>
    </location>
</feature>
<comment type="caution">
    <text evidence="13">The sequence shown here is derived from an EMBL/GenBank/DDBJ whole genome shotgun (WGS) entry which is preliminary data.</text>
</comment>
<feature type="compositionally biased region" description="Polar residues" evidence="10">
    <location>
        <begin position="802"/>
        <end position="811"/>
    </location>
</feature>
<dbReference type="SUPFAM" id="SSF52540">
    <property type="entry name" value="P-loop containing nucleoside triphosphate hydrolases"/>
    <property type="match status" value="2"/>
</dbReference>
<evidence type="ECO:0000256" key="5">
    <source>
        <dbReference type="ARBA" id="ARBA00022692"/>
    </source>
</evidence>
<feature type="transmembrane region" description="Helical" evidence="11">
    <location>
        <begin position="490"/>
        <end position="512"/>
    </location>
</feature>
<evidence type="ECO:0000256" key="4">
    <source>
        <dbReference type="ARBA" id="ARBA00022475"/>
    </source>
</evidence>
<dbReference type="EMBL" id="JBFXLU010000081">
    <property type="protein sequence ID" value="KAL2844337.1"/>
    <property type="molecule type" value="Genomic_DNA"/>
</dbReference>
<feature type="transmembrane region" description="Helical" evidence="11">
    <location>
        <begin position="1250"/>
        <end position="1278"/>
    </location>
</feature>
<keyword evidence="8 11" id="KW-1133">Transmembrane helix</keyword>
<dbReference type="Pfam" id="PF06422">
    <property type="entry name" value="PDR_CDR"/>
    <property type="match status" value="1"/>
</dbReference>
<keyword evidence="5 11" id="KW-0812">Transmembrane</keyword>
<evidence type="ECO:0000256" key="7">
    <source>
        <dbReference type="ARBA" id="ARBA00022840"/>
    </source>
</evidence>
<feature type="transmembrane region" description="Helical" evidence="11">
    <location>
        <begin position="524"/>
        <end position="545"/>
    </location>
</feature>
<dbReference type="PROSITE" id="PS00211">
    <property type="entry name" value="ABC_TRANSPORTER_1"/>
    <property type="match status" value="1"/>
</dbReference>
<evidence type="ECO:0000256" key="11">
    <source>
        <dbReference type="SAM" id="Phobius"/>
    </source>
</evidence>
<dbReference type="InterPro" id="IPR043926">
    <property type="entry name" value="ABCG_dom"/>
</dbReference>
<name>A0ABR4JX12_9EURO</name>
<feature type="transmembrane region" description="Helical" evidence="11">
    <location>
        <begin position="1208"/>
        <end position="1230"/>
    </location>
</feature>
<feature type="domain" description="ABC transporter" evidence="12">
    <location>
        <begin position="126"/>
        <end position="378"/>
    </location>
</feature>
<evidence type="ECO:0000313" key="14">
    <source>
        <dbReference type="Proteomes" id="UP001610446"/>
    </source>
</evidence>
<proteinExistence type="inferred from homology"/>
<dbReference type="CDD" id="cd03232">
    <property type="entry name" value="ABCG_PDR_domain2"/>
    <property type="match status" value="1"/>
</dbReference>
<evidence type="ECO:0000256" key="3">
    <source>
        <dbReference type="ARBA" id="ARBA00022448"/>
    </source>
</evidence>
<keyword evidence="3" id="KW-0813">Transport</keyword>
<dbReference type="InterPro" id="IPR013525">
    <property type="entry name" value="ABC2_TM"/>
</dbReference>
<dbReference type="Pfam" id="PF00005">
    <property type="entry name" value="ABC_tran"/>
    <property type="match status" value="2"/>
</dbReference>
<dbReference type="InterPro" id="IPR003439">
    <property type="entry name" value="ABC_transporter-like_ATP-bd"/>
</dbReference>